<proteinExistence type="predicted"/>
<evidence type="ECO:0000256" key="1">
    <source>
        <dbReference type="SAM" id="MobiDB-lite"/>
    </source>
</evidence>
<feature type="region of interest" description="Disordered" evidence="1">
    <location>
        <begin position="311"/>
        <end position="337"/>
    </location>
</feature>
<feature type="compositionally biased region" description="Low complexity" evidence="1">
    <location>
        <begin position="324"/>
        <end position="335"/>
    </location>
</feature>
<dbReference type="EMBL" id="BLLK01000062">
    <property type="protein sequence ID" value="GFH58540.1"/>
    <property type="molecule type" value="Genomic_DNA"/>
</dbReference>
<evidence type="ECO:0000313" key="3">
    <source>
        <dbReference type="Proteomes" id="UP001054902"/>
    </source>
</evidence>
<dbReference type="AlphaFoldDB" id="A0AAD3D8R2"/>
<dbReference type="InterPro" id="IPR036770">
    <property type="entry name" value="Ankyrin_rpt-contain_sf"/>
</dbReference>
<dbReference type="Gene3D" id="1.25.40.20">
    <property type="entry name" value="Ankyrin repeat-containing domain"/>
    <property type="match status" value="1"/>
</dbReference>
<name>A0AAD3D8R2_9STRA</name>
<keyword evidence="3" id="KW-1185">Reference proteome</keyword>
<organism evidence="2 3">
    <name type="scientific">Chaetoceros tenuissimus</name>
    <dbReference type="NCBI Taxonomy" id="426638"/>
    <lineage>
        <taxon>Eukaryota</taxon>
        <taxon>Sar</taxon>
        <taxon>Stramenopiles</taxon>
        <taxon>Ochrophyta</taxon>
        <taxon>Bacillariophyta</taxon>
        <taxon>Coscinodiscophyceae</taxon>
        <taxon>Chaetocerotophycidae</taxon>
        <taxon>Chaetocerotales</taxon>
        <taxon>Chaetocerotaceae</taxon>
        <taxon>Chaetoceros</taxon>
    </lineage>
</organism>
<dbReference type="SUPFAM" id="SSF48403">
    <property type="entry name" value="Ankyrin repeat"/>
    <property type="match status" value="1"/>
</dbReference>
<reference evidence="2 3" key="1">
    <citation type="journal article" date="2021" name="Sci. Rep.">
        <title>The genome of the diatom Chaetoceros tenuissimus carries an ancient integrated fragment of an extant virus.</title>
        <authorList>
            <person name="Hongo Y."/>
            <person name="Kimura K."/>
            <person name="Takaki Y."/>
            <person name="Yoshida Y."/>
            <person name="Baba S."/>
            <person name="Kobayashi G."/>
            <person name="Nagasaki K."/>
            <person name="Hano T."/>
            <person name="Tomaru Y."/>
        </authorList>
    </citation>
    <scope>NUCLEOTIDE SEQUENCE [LARGE SCALE GENOMIC DNA]</scope>
    <source>
        <strain evidence="2 3">NIES-3715</strain>
    </source>
</reference>
<accession>A0AAD3D8R2</accession>
<comment type="caution">
    <text evidence="2">The sequence shown here is derived from an EMBL/GenBank/DDBJ whole genome shotgun (WGS) entry which is preliminary data.</text>
</comment>
<evidence type="ECO:0000313" key="2">
    <source>
        <dbReference type="EMBL" id="GFH58540.1"/>
    </source>
</evidence>
<dbReference type="Proteomes" id="UP001054902">
    <property type="component" value="Unassembled WGS sequence"/>
</dbReference>
<sequence length="371" mass="42100">MIKILKGKRKGEQEHRKKKVAKLEKLIREEKWSELFAKLKRKSKKNSFFKEQKKLKTIDTSMENANAKDVSSGSSSSSSDYDDGSITPLLNLAILYKAPIEIIQLFLDIQPDLCLRVDKRGMAPIHVACAISGTECDLIELLTNHPEGIHATSFKDKDGRTPMHHLMFHVCYKIPHDIDTWKEEGCKSDFVAENEMSVYSNTSMEIKHYLPGGKMKELPMSYTQQELQDVSNSVLIIMRASFSSFFVEDNLGFLPVDILHECKARCNPEELDRPPPKWERTNIVNRLVRKIMVDYYKQQKAIAENRPYYVGRKKDSNTLPTEQSNLTNSSSAANNDGAELEGMDMKSIGDLEGFDNISLSDNMDISGHNGS</sequence>
<gene>
    <name evidence="2" type="ORF">CTEN210_15016</name>
</gene>
<protein>
    <submittedName>
        <fullName evidence="2">Uncharacterized protein</fullName>
    </submittedName>
</protein>